<keyword evidence="1" id="KW-0472">Membrane</keyword>
<gene>
    <name evidence="2" type="ORF">F7R91_34870</name>
</gene>
<organism evidence="2 3">
    <name type="scientific">Streptomyces luteolifulvus</name>
    <dbReference type="NCBI Taxonomy" id="2615112"/>
    <lineage>
        <taxon>Bacteria</taxon>
        <taxon>Bacillati</taxon>
        <taxon>Actinomycetota</taxon>
        <taxon>Actinomycetes</taxon>
        <taxon>Kitasatosporales</taxon>
        <taxon>Streptomycetaceae</taxon>
        <taxon>Streptomyces</taxon>
    </lineage>
</organism>
<evidence type="ECO:0000313" key="3">
    <source>
        <dbReference type="Proteomes" id="UP000442707"/>
    </source>
</evidence>
<protein>
    <submittedName>
        <fullName evidence="2">Uncharacterized protein</fullName>
    </submittedName>
</protein>
<proteinExistence type="predicted"/>
<feature type="transmembrane region" description="Helical" evidence="1">
    <location>
        <begin position="492"/>
        <end position="521"/>
    </location>
</feature>
<sequence>MDEQKDLEELLAPLRADSAALHVELRVLQREHETMAKSLSSACDEIDSVKETVTATHEVLNDFVERYGRHQIVANAQAELTQLIVIWKADYAHRQRVRGLARGLTHALTTHAVAGGLVDQDTIDACVRQQFLAEPTYWLAPAIMAVAAQHNGDAVIASRATAHAVYLDSAKAKLFFALTCSRRGRLGEAAGWMDRYLNSLDRDDLGSEFAVVLEAIANAELGFDAYTYAREAMARWFREDRTAFQAGHALPSGPYLAPWGSRLMELGEEEATGDRFDALRKLTGVQWTELENGWRTATALDGTLNYLESFPSVSDLPAHGGHYADSALDHLIDQYEPDEAELQDRMTRLRALIAHEGNVEAAAAADEESTQENERLDFVTLLERAVFQPELLQLGVPARRLALDCVWESVRAAAVSLARTSRSLLPATITLAVEDWSCEYPTDPSRGFDEVRAVDDLTKHVESRTHEQVESIVPAWSVTGGACFLAAVDGALIVPFVSGGFILMFSVLMGALILVALGGIAQVPFRKRSLREAGYRRRLYAAHVLGRAVGDVEILLADWRQGLRSSVALEAWVPARGGEADS</sequence>
<name>A0A6H9USA0_9ACTN</name>
<dbReference type="RefSeq" id="WP_150956453.1">
    <property type="nucleotide sequence ID" value="NZ_VZRB01000038.1"/>
</dbReference>
<accession>A0A6H9USA0</accession>
<dbReference type="Proteomes" id="UP000442707">
    <property type="component" value="Unassembled WGS sequence"/>
</dbReference>
<dbReference type="AlphaFoldDB" id="A0A6H9USA0"/>
<evidence type="ECO:0000313" key="2">
    <source>
        <dbReference type="EMBL" id="KAB1140798.1"/>
    </source>
</evidence>
<keyword evidence="1" id="KW-0812">Transmembrane</keyword>
<keyword evidence="3" id="KW-1185">Reference proteome</keyword>
<comment type="caution">
    <text evidence="2">The sequence shown here is derived from an EMBL/GenBank/DDBJ whole genome shotgun (WGS) entry which is preliminary data.</text>
</comment>
<reference evidence="2 3" key="1">
    <citation type="submission" date="2019-09" db="EMBL/GenBank/DDBJ databases">
        <title>Screening of Novel Bioactive Compounds from Soil-Associated.</title>
        <authorList>
            <person name="Zhao S."/>
        </authorList>
    </citation>
    <scope>NUCLEOTIDE SEQUENCE [LARGE SCALE GENOMIC DNA]</scope>
    <source>
        <strain evidence="2 3">HIT-DPA4</strain>
    </source>
</reference>
<evidence type="ECO:0000256" key="1">
    <source>
        <dbReference type="SAM" id="Phobius"/>
    </source>
</evidence>
<keyword evidence="1" id="KW-1133">Transmembrane helix</keyword>
<dbReference type="EMBL" id="VZRB01000038">
    <property type="protein sequence ID" value="KAB1140798.1"/>
    <property type="molecule type" value="Genomic_DNA"/>
</dbReference>